<keyword evidence="4" id="KW-1185">Reference proteome</keyword>
<evidence type="ECO:0000256" key="1">
    <source>
        <dbReference type="SAM" id="Phobius"/>
    </source>
</evidence>
<dbReference type="Pfam" id="PF01476">
    <property type="entry name" value="LysM"/>
    <property type="match status" value="1"/>
</dbReference>
<feature type="transmembrane region" description="Helical" evidence="1">
    <location>
        <begin position="26"/>
        <end position="44"/>
    </location>
</feature>
<dbReference type="SUPFAM" id="SSF54106">
    <property type="entry name" value="LysM domain"/>
    <property type="match status" value="1"/>
</dbReference>
<dbReference type="RefSeq" id="WP_343993528.1">
    <property type="nucleotide sequence ID" value="NZ_BAAALG010000007.1"/>
</dbReference>
<protein>
    <recommendedName>
        <fullName evidence="2">LysM domain-containing protein</fullName>
    </recommendedName>
</protein>
<reference evidence="4" key="1">
    <citation type="journal article" date="2019" name="Int. J. Syst. Evol. Microbiol.">
        <title>The Global Catalogue of Microorganisms (GCM) 10K type strain sequencing project: providing services to taxonomists for standard genome sequencing and annotation.</title>
        <authorList>
            <consortium name="The Broad Institute Genomics Platform"/>
            <consortium name="The Broad Institute Genome Sequencing Center for Infectious Disease"/>
            <person name="Wu L."/>
            <person name="Ma J."/>
        </authorList>
    </citation>
    <scope>NUCLEOTIDE SEQUENCE [LARGE SCALE GENOMIC DNA]</scope>
    <source>
        <strain evidence="4">JCM 13008</strain>
    </source>
</reference>
<dbReference type="InterPro" id="IPR018392">
    <property type="entry name" value="LysM"/>
</dbReference>
<keyword evidence="1" id="KW-1133">Transmembrane helix</keyword>
<organism evidence="3 4">
    <name type="scientific">Nocardioides dubius</name>
    <dbReference type="NCBI Taxonomy" id="317019"/>
    <lineage>
        <taxon>Bacteria</taxon>
        <taxon>Bacillati</taxon>
        <taxon>Actinomycetota</taxon>
        <taxon>Actinomycetes</taxon>
        <taxon>Propionibacteriales</taxon>
        <taxon>Nocardioidaceae</taxon>
        <taxon>Nocardioides</taxon>
    </lineage>
</organism>
<dbReference type="Gene3D" id="3.10.350.10">
    <property type="entry name" value="LysM domain"/>
    <property type="match status" value="1"/>
</dbReference>
<dbReference type="EMBL" id="BAAALG010000007">
    <property type="protein sequence ID" value="GAA1100470.1"/>
    <property type="molecule type" value="Genomic_DNA"/>
</dbReference>
<dbReference type="Proteomes" id="UP001501581">
    <property type="component" value="Unassembled WGS sequence"/>
</dbReference>
<dbReference type="CDD" id="cd00118">
    <property type="entry name" value="LysM"/>
    <property type="match status" value="1"/>
</dbReference>
<gene>
    <name evidence="3" type="ORF">GCM10009668_17980</name>
</gene>
<sequence length="113" mass="11991">MSTITFTAPRVTAPRPTLRLTRRGRIVVFVAACLIVMATALMLGTSSVATDSAGGDPTRTEMIRVDHGQTLWGIAAQIADDGEVREMVTTIKKLNALDSSVLMAGQVLHIPAS</sequence>
<evidence type="ECO:0000313" key="3">
    <source>
        <dbReference type="EMBL" id="GAA1100470.1"/>
    </source>
</evidence>
<evidence type="ECO:0000259" key="2">
    <source>
        <dbReference type="Pfam" id="PF01476"/>
    </source>
</evidence>
<keyword evidence="1" id="KW-0812">Transmembrane</keyword>
<comment type="caution">
    <text evidence="3">The sequence shown here is derived from an EMBL/GenBank/DDBJ whole genome shotgun (WGS) entry which is preliminary data.</text>
</comment>
<evidence type="ECO:0000313" key="4">
    <source>
        <dbReference type="Proteomes" id="UP001501581"/>
    </source>
</evidence>
<feature type="domain" description="LysM" evidence="2">
    <location>
        <begin position="64"/>
        <end position="111"/>
    </location>
</feature>
<proteinExistence type="predicted"/>
<name>A0ABP4EAP7_9ACTN</name>
<accession>A0ABP4EAP7</accession>
<dbReference type="InterPro" id="IPR036779">
    <property type="entry name" value="LysM_dom_sf"/>
</dbReference>
<keyword evidence="1" id="KW-0472">Membrane</keyword>